<dbReference type="Pfam" id="PF00582">
    <property type="entry name" value="Usp"/>
    <property type="match status" value="2"/>
</dbReference>
<dbReference type="InterPro" id="IPR014729">
    <property type="entry name" value="Rossmann-like_a/b/a_fold"/>
</dbReference>
<comment type="similarity">
    <text evidence="1">Belongs to the universal stress protein A family.</text>
</comment>
<reference evidence="4" key="1">
    <citation type="journal article" date="2019" name="Int. J. Syst. Evol. Microbiol.">
        <title>The Global Catalogue of Microorganisms (GCM) 10K type strain sequencing project: providing services to taxonomists for standard genome sequencing and annotation.</title>
        <authorList>
            <consortium name="The Broad Institute Genomics Platform"/>
            <consortium name="The Broad Institute Genome Sequencing Center for Infectious Disease"/>
            <person name="Wu L."/>
            <person name="Ma J."/>
        </authorList>
    </citation>
    <scope>NUCLEOTIDE SEQUENCE [LARGE SCALE GENOMIC DNA]</scope>
    <source>
        <strain evidence="4">CCUG 58938</strain>
    </source>
</reference>
<feature type="domain" description="UspA" evidence="2">
    <location>
        <begin position="1"/>
        <end position="144"/>
    </location>
</feature>
<dbReference type="Proteomes" id="UP001597112">
    <property type="component" value="Unassembled WGS sequence"/>
</dbReference>
<name>A0ABW3K0W5_9BACT</name>
<protein>
    <submittedName>
        <fullName evidence="3">Universal stress protein</fullName>
    </submittedName>
</protein>
<evidence type="ECO:0000256" key="1">
    <source>
        <dbReference type="ARBA" id="ARBA00008791"/>
    </source>
</evidence>
<dbReference type="InterPro" id="IPR006016">
    <property type="entry name" value="UspA"/>
</dbReference>
<dbReference type="EMBL" id="JBHTKA010000001">
    <property type="protein sequence ID" value="MFD0999471.1"/>
    <property type="molecule type" value="Genomic_DNA"/>
</dbReference>
<dbReference type="PANTHER" id="PTHR46268">
    <property type="entry name" value="STRESS RESPONSE PROTEIN NHAX"/>
    <property type="match status" value="1"/>
</dbReference>
<feature type="domain" description="UspA" evidence="2">
    <location>
        <begin position="223"/>
        <end position="272"/>
    </location>
</feature>
<accession>A0ABW3K0W5</accession>
<dbReference type="SUPFAM" id="SSF52402">
    <property type="entry name" value="Adenine nucleotide alpha hydrolases-like"/>
    <property type="match status" value="2"/>
</dbReference>
<dbReference type="CDD" id="cd00293">
    <property type="entry name" value="USP-like"/>
    <property type="match status" value="2"/>
</dbReference>
<dbReference type="InterPro" id="IPR006015">
    <property type="entry name" value="Universal_stress_UspA"/>
</dbReference>
<sequence length="284" mass="31839">MKKILVPCDFSSTAVNAFRFALDVAAQSKGTVHLLHVIELPVLHDSIIMPVLSFEQQMLDELRDKAEKGFDKILSKYNKTDAVDVAMKVEFGAPSKIIQNYTKDHAIDCIIMGSHGASGVKEFFIGSTAEKIVRHASVPVLVLKDYYKGPVKNIVFPHTLDIEDEEDLVAKVKALQNFFKAKLHIVWINTPLNFTNDSVSLERLTSFAKRYNLKDYTINIYNHVELEEGILEFSNSVKGNVIAMGTHGRTGLDRLISGSLTESVVNHSKKLVWSYVMKEELVEA</sequence>
<organism evidence="3 4">
    <name type="scientific">Ohtaekwangia kribbensis</name>
    <dbReference type="NCBI Taxonomy" id="688913"/>
    <lineage>
        <taxon>Bacteria</taxon>
        <taxon>Pseudomonadati</taxon>
        <taxon>Bacteroidota</taxon>
        <taxon>Cytophagia</taxon>
        <taxon>Cytophagales</taxon>
        <taxon>Fulvivirgaceae</taxon>
        <taxon>Ohtaekwangia</taxon>
    </lineage>
</organism>
<proteinExistence type="inferred from homology"/>
<evidence type="ECO:0000313" key="4">
    <source>
        <dbReference type="Proteomes" id="UP001597112"/>
    </source>
</evidence>
<dbReference type="PRINTS" id="PR01438">
    <property type="entry name" value="UNVRSLSTRESS"/>
</dbReference>
<gene>
    <name evidence="3" type="ORF">ACFQ21_09140</name>
</gene>
<evidence type="ECO:0000313" key="3">
    <source>
        <dbReference type="EMBL" id="MFD0999471.1"/>
    </source>
</evidence>
<dbReference type="Gene3D" id="3.40.50.12370">
    <property type="match status" value="1"/>
</dbReference>
<evidence type="ECO:0000259" key="2">
    <source>
        <dbReference type="Pfam" id="PF00582"/>
    </source>
</evidence>
<keyword evidence="4" id="KW-1185">Reference proteome</keyword>
<dbReference type="Gene3D" id="3.40.50.620">
    <property type="entry name" value="HUPs"/>
    <property type="match status" value="1"/>
</dbReference>
<comment type="caution">
    <text evidence="3">The sequence shown here is derived from an EMBL/GenBank/DDBJ whole genome shotgun (WGS) entry which is preliminary data.</text>
</comment>
<dbReference type="RefSeq" id="WP_377577972.1">
    <property type="nucleotide sequence ID" value="NZ_JBHTKA010000001.1"/>
</dbReference>
<dbReference type="PANTHER" id="PTHR46268:SF6">
    <property type="entry name" value="UNIVERSAL STRESS PROTEIN UP12"/>
    <property type="match status" value="1"/>
</dbReference>